<reference evidence="1 2" key="1">
    <citation type="submission" date="2008-04" db="EMBL/GenBank/DDBJ databases">
        <title>Genome diversity and DNA divergence of Rhizobium etli.</title>
        <authorList>
            <person name="Gonzalez V."/>
            <person name="Acosta J.L."/>
            <person name="Santamaria R.I."/>
            <person name="Bustos P."/>
            <person name="Hernandez-Gonzalez I.L."/>
            <person name="Fernandez J.L."/>
            <person name="Diaz R."/>
            <person name="Flores M."/>
            <person name="Mora J."/>
            <person name="Palacios R."/>
            <person name="Davila G."/>
        </authorList>
    </citation>
    <scope>NUCLEOTIDE SEQUENCE [LARGE SCALE GENOMIC DNA]</scope>
    <source>
        <strain evidence="1 2">CIAT 652</strain>
        <plasmid evidence="2">Plasmid pB</plasmid>
    </source>
</reference>
<dbReference type="KEGG" id="rec:RHECIAT_PB0000029"/>
<proteinExistence type="predicted"/>
<dbReference type="HOGENOM" id="CLU_2791044_0_0_5"/>
<dbReference type="Proteomes" id="UP000008817">
    <property type="component" value="Plasmid pB"/>
</dbReference>
<organism evidence="1 2">
    <name type="scientific">Rhizobium etli (strain CIAT 652)</name>
    <dbReference type="NCBI Taxonomy" id="491916"/>
    <lineage>
        <taxon>Bacteria</taxon>
        <taxon>Pseudomonadati</taxon>
        <taxon>Pseudomonadota</taxon>
        <taxon>Alphaproteobacteria</taxon>
        <taxon>Hyphomicrobiales</taxon>
        <taxon>Rhizobiaceae</taxon>
        <taxon>Rhizobium/Agrobacterium group</taxon>
        <taxon>Rhizobium</taxon>
    </lineage>
</organism>
<accession>B3Q248</accession>
<evidence type="ECO:0000313" key="1">
    <source>
        <dbReference type="EMBL" id="ACE93754.1"/>
    </source>
</evidence>
<name>B3Q248_RHIE6</name>
<keyword evidence="1" id="KW-0614">Plasmid</keyword>
<gene>
    <name evidence="1" type="ordered locus">RHECIAT_PB0000029</name>
</gene>
<geneLocation type="plasmid" evidence="1 2">
    <name>pB</name>
</geneLocation>
<dbReference type="AlphaFoldDB" id="B3Q248"/>
<protein>
    <submittedName>
        <fullName evidence="1">Uncharacterized protein</fullName>
    </submittedName>
</protein>
<sequence>MRLSTLSFFARLPGQFPSIHYAIFLGTTIGVVTKLIRKCRWAGTVLYLQIWKPRSLRPLGQKWGGDRP</sequence>
<evidence type="ECO:0000313" key="2">
    <source>
        <dbReference type="Proteomes" id="UP000008817"/>
    </source>
</evidence>
<dbReference type="EMBL" id="CP001076">
    <property type="protein sequence ID" value="ACE93754.1"/>
    <property type="molecule type" value="Genomic_DNA"/>
</dbReference>